<evidence type="ECO:0000313" key="4">
    <source>
        <dbReference type="Proteomes" id="UP000031036"/>
    </source>
</evidence>
<dbReference type="Pfam" id="PF06456">
    <property type="entry name" value="Arfaptin"/>
    <property type="match status" value="2"/>
</dbReference>
<dbReference type="InterPro" id="IPR027267">
    <property type="entry name" value="AH/BAR_dom_sf"/>
</dbReference>
<dbReference type="STRING" id="6265.A0A0B2UW13"/>
<proteinExistence type="predicted"/>
<dbReference type="GO" id="GO:0051049">
    <property type="term" value="P:regulation of transport"/>
    <property type="evidence" value="ECO:0007669"/>
    <property type="project" value="TreeGrafter"/>
</dbReference>
<protein>
    <submittedName>
        <fullName evidence="3">Resistance to inhibitors of cholinesterase protein 19</fullName>
    </submittedName>
</protein>
<dbReference type="InterPro" id="IPR024114">
    <property type="entry name" value="Islet_autoAg_Ica1/Ica1-like"/>
</dbReference>
<dbReference type="OMA" id="LCCIDDY"/>
<dbReference type="EMBL" id="JPKZ01003154">
    <property type="protein sequence ID" value="KHN73060.1"/>
    <property type="molecule type" value="Genomic_DNA"/>
</dbReference>
<dbReference type="SMART" id="SM01015">
    <property type="entry name" value="Arfaptin"/>
    <property type="match status" value="1"/>
</dbReference>
<dbReference type="PROSITE" id="PS50870">
    <property type="entry name" value="AH"/>
    <property type="match status" value="2"/>
</dbReference>
<sequence>MYAKAGMSSARFYETSTSGLNFDRFVDRFDESALTKVRQQYWTAKQLIRTKLGKKEDEYLLASDAEFDAKLSLFRALRETSDQMLCCIDDYQHFMGELIQTEISFGRMLKEEGRTEKGDTGRAMAAVGKVQTLSAHHRQQIRGPLLRFLSELQVFTERAILDCADTVDAAERSRIEYRGSLLWMKKTSDELDPDTENAMEKFRKAQSVVRRNKERLDGLKLDTLQKVDLLSASRCNLFSQLLECYQKCLYKYFDQTSLAYSRICDIVAGCKHYQFEVLKELVEPYLETTDKTDGEDGDTIIEQLDPDTENAMEKFRKAQSVVRRNKERLDGLKLDTLQKVDLLSASRCNLFSQLLECYQKCLYKYFDQTSLAYSRICDIVAGCKHYQFEVLKELVEPYLETTDKTDGEDGDTIIEQVESLIEIDEKDQEMDRILLGMDNTNGEGTTEERDDSPLGQFDDSVATTESSDSRQEIGPLPEKYSATSQVPRISPPPGWDAARAKKKYSNDLMELLATTDGQSGAESFADEWSKLMSAPSSSIATHPVFTAPELLNLPSHLLDVPTLANQFPNPFNEPNFDAWKGFLSEFDAGNQSSEKSC</sequence>
<dbReference type="GO" id="GO:0019904">
    <property type="term" value="F:protein domain specific binding"/>
    <property type="evidence" value="ECO:0007669"/>
    <property type="project" value="InterPro"/>
</dbReference>
<keyword evidence="4" id="KW-1185">Reference proteome</keyword>
<feature type="domain" description="AH" evidence="2">
    <location>
        <begin position="62"/>
        <end position="265"/>
    </location>
</feature>
<dbReference type="InterPro" id="IPR010504">
    <property type="entry name" value="AH_dom"/>
</dbReference>
<dbReference type="Gene3D" id="1.20.1270.60">
    <property type="entry name" value="Arfaptin homology (AH) domain/BAR domain"/>
    <property type="match status" value="2"/>
</dbReference>
<dbReference type="Proteomes" id="UP000031036">
    <property type="component" value="Unassembled WGS sequence"/>
</dbReference>
<dbReference type="PANTHER" id="PTHR10164:SF4">
    <property type="entry name" value="GH23156P"/>
    <property type="match status" value="1"/>
</dbReference>
<comment type="caution">
    <text evidence="3">The sequence shown here is derived from an EMBL/GenBank/DDBJ whole genome shotgun (WGS) entry which is preliminary data.</text>
</comment>
<feature type="region of interest" description="Disordered" evidence="1">
    <location>
        <begin position="437"/>
        <end position="498"/>
    </location>
</feature>
<gene>
    <name evidence="3" type="primary">ric-19</name>
    <name evidence="3" type="ORF">Tcan_04215</name>
</gene>
<evidence type="ECO:0000313" key="3">
    <source>
        <dbReference type="EMBL" id="KHN73060.1"/>
    </source>
</evidence>
<feature type="domain" description="AH" evidence="2">
    <location>
        <begin position="302"/>
        <end position="378"/>
    </location>
</feature>
<evidence type="ECO:0000256" key="1">
    <source>
        <dbReference type="SAM" id="MobiDB-lite"/>
    </source>
</evidence>
<reference evidence="3 4" key="1">
    <citation type="submission" date="2014-11" db="EMBL/GenBank/DDBJ databases">
        <title>Genetic blueprint of the zoonotic pathogen Toxocara canis.</title>
        <authorList>
            <person name="Zhu X.-Q."/>
            <person name="Korhonen P.K."/>
            <person name="Cai H."/>
            <person name="Young N.D."/>
            <person name="Nejsum P."/>
            <person name="von Samson-Himmelstjerna G."/>
            <person name="Boag P.R."/>
            <person name="Tan P."/>
            <person name="Li Q."/>
            <person name="Min J."/>
            <person name="Yang Y."/>
            <person name="Wang X."/>
            <person name="Fang X."/>
            <person name="Hall R.S."/>
            <person name="Hofmann A."/>
            <person name="Sternberg P.W."/>
            <person name="Jex A.R."/>
            <person name="Gasser R.B."/>
        </authorList>
    </citation>
    <scope>NUCLEOTIDE SEQUENCE [LARGE SCALE GENOMIC DNA]</scope>
    <source>
        <strain evidence="3">PN_DK_2014</strain>
    </source>
</reference>
<dbReference type="FunFam" id="1.20.1270.60:FF:000068">
    <property type="entry name" value="Islet cell autoantigen"/>
    <property type="match status" value="1"/>
</dbReference>
<organism evidence="3 4">
    <name type="scientific">Toxocara canis</name>
    <name type="common">Canine roundworm</name>
    <dbReference type="NCBI Taxonomy" id="6265"/>
    <lineage>
        <taxon>Eukaryota</taxon>
        <taxon>Metazoa</taxon>
        <taxon>Ecdysozoa</taxon>
        <taxon>Nematoda</taxon>
        <taxon>Chromadorea</taxon>
        <taxon>Rhabditida</taxon>
        <taxon>Spirurina</taxon>
        <taxon>Ascaridomorpha</taxon>
        <taxon>Ascaridoidea</taxon>
        <taxon>Toxocaridae</taxon>
        <taxon>Toxocara</taxon>
    </lineage>
</organism>
<accession>A0A0B2UW13</accession>
<dbReference type="SUPFAM" id="SSF103657">
    <property type="entry name" value="BAR/IMD domain-like"/>
    <property type="match status" value="2"/>
</dbReference>
<evidence type="ECO:0000259" key="2">
    <source>
        <dbReference type="PROSITE" id="PS50870"/>
    </source>
</evidence>
<dbReference type="OrthoDB" id="2126778at2759"/>
<dbReference type="AlphaFoldDB" id="A0A0B2UW13"/>
<dbReference type="GO" id="GO:0005794">
    <property type="term" value="C:Golgi apparatus"/>
    <property type="evidence" value="ECO:0007669"/>
    <property type="project" value="TreeGrafter"/>
</dbReference>
<name>A0A0B2UW13_TOXCA</name>
<dbReference type="PANTHER" id="PTHR10164">
    <property type="entry name" value="ISLET CELL AUTOANTIGEN 1"/>
    <property type="match status" value="1"/>
</dbReference>